<keyword evidence="8" id="KW-0418">Kinase</keyword>
<dbReference type="InterPro" id="IPR050429">
    <property type="entry name" value="PTS_Glucose_EIICBA"/>
</dbReference>
<dbReference type="GO" id="GO:0008982">
    <property type="term" value="F:protein-N(PI)-phosphohistidine-sugar phosphotransferase activity"/>
    <property type="evidence" value="ECO:0007669"/>
    <property type="project" value="InterPro"/>
</dbReference>
<feature type="transmembrane region" description="Helical" evidence="12">
    <location>
        <begin position="280"/>
        <end position="297"/>
    </location>
</feature>
<keyword evidence="9 12" id="KW-1133">Transmembrane helix</keyword>
<dbReference type="GO" id="GO:0090563">
    <property type="term" value="F:protein-phosphocysteine-sugar phosphotransferase activity"/>
    <property type="evidence" value="ECO:0007669"/>
    <property type="project" value="TreeGrafter"/>
</dbReference>
<dbReference type="GO" id="GO:0016301">
    <property type="term" value="F:kinase activity"/>
    <property type="evidence" value="ECO:0007669"/>
    <property type="project" value="UniProtKB-KW"/>
</dbReference>
<dbReference type="NCBIfam" id="TIGR01998">
    <property type="entry name" value="PTS-II-BC-nag"/>
    <property type="match status" value="1"/>
</dbReference>
<evidence type="ECO:0000256" key="5">
    <source>
        <dbReference type="ARBA" id="ARBA00022679"/>
    </source>
</evidence>
<dbReference type="EMBL" id="QFPX01000001">
    <property type="protein sequence ID" value="PZQ57383.1"/>
    <property type="molecule type" value="Genomic_DNA"/>
</dbReference>
<dbReference type="Proteomes" id="UP000249082">
    <property type="component" value="Unassembled WGS sequence"/>
</dbReference>
<dbReference type="InterPro" id="IPR003352">
    <property type="entry name" value="PTS_EIIC"/>
</dbReference>
<evidence type="ECO:0000259" key="13">
    <source>
        <dbReference type="PROSITE" id="PS51098"/>
    </source>
</evidence>
<dbReference type="PROSITE" id="PS01035">
    <property type="entry name" value="PTS_EIIB_TYPE_1_CYS"/>
    <property type="match status" value="1"/>
</dbReference>
<dbReference type="GO" id="GO:0015572">
    <property type="term" value="F:N-acetylglucosamine transmembrane transporter activity"/>
    <property type="evidence" value="ECO:0007669"/>
    <property type="project" value="InterPro"/>
</dbReference>
<feature type="transmembrane region" description="Helical" evidence="12">
    <location>
        <begin position="73"/>
        <end position="92"/>
    </location>
</feature>
<evidence type="ECO:0000256" key="3">
    <source>
        <dbReference type="ARBA" id="ARBA00022475"/>
    </source>
</evidence>
<gene>
    <name evidence="15" type="ORF">DI555_00055</name>
</gene>
<feature type="transmembrane region" description="Helical" evidence="12">
    <location>
        <begin position="158"/>
        <end position="183"/>
    </location>
</feature>
<dbReference type="CDD" id="cd00212">
    <property type="entry name" value="PTS_IIB_glc"/>
    <property type="match status" value="1"/>
</dbReference>
<feature type="domain" description="PTS EIIB type-1" evidence="13">
    <location>
        <begin position="404"/>
        <end position="486"/>
    </location>
</feature>
<evidence type="ECO:0000313" key="16">
    <source>
        <dbReference type="Proteomes" id="UP000249082"/>
    </source>
</evidence>
<accession>A0A2W5QRJ9</accession>
<comment type="subcellular location">
    <subcellularLocation>
        <location evidence="1">Cell membrane</location>
        <topology evidence="1">Multi-pass membrane protein</topology>
    </subcellularLocation>
</comment>
<reference evidence="15 16" key="1">
    <citation type="submission" date="2017-08" db="EMBL/GenBank/DDBJ databases">
        <title>Infants hospitalized years apart are colonized by the same room-sourced microbial strains.</title>
        <authorList>
            <person name="Brooks B."/>
            <person name="Olm M.R."/>
            <person name="Firek B.A."/>
            <person name="Baker R."/>
            <person name="Thomas B.C."/>
            <person name="Morowitz M.J."/>
            <person name="Banfield J.F."/>
        </authorList>
    </citation>
    <scope>NUCLEOTIDE SEQUENCE [LARGE SCALE GENOMIC DNA]</scope>
    <source>
        <strain evidence="15">S2_005_002_R2_33</strain>
    </source>
</reference>
<feature type="active site" description="Phosphocysteine intermediate; for EIIB activity" evidence="11">
    <location>
        <position position="426"/>
    </location>
</feature>
<feature type="transmembrane region" description="Helical" evidence="12">
    <location>
        <begin position="253"/>
        <end position="273"/>
    </location>
</feature>
<feature type="transmembrane region" description="Helical" evidence="12">
    <location>
        <begin position="49"/>
        <end position="66"/>
    </location>
</feature>
<evidence type="ECO:0000256" key="1">
    <source>
        <dbReference type="ARBA" id="ARBA00004651"/>
    </source>
</evidence>
<evidence type="ECO:0000256" key="6">
    <source>
        <dbReference type="ARBA" id="ARBA00022683"/>
    </source>
</evidence>
<evidence type="ECO:0000256" key="12">
    <source>
        <dbReference type="SAM" id="Phobius"/>
    </source>
</evidence>
<evidence type="ECO:0000313" key="15">
    <source>
        <dbReference type="EMBL" id="PZQ57383.1"/>
    </source>
</evidence>
<dbReference type="GO" id="GO:0005886">
    <property type="term" value="C:plasma membrane"/>
    <property type="evidence" value="ECO:0007669"/>
    <property type="project" value="UniProtKB-SubCell"/>
</dbReference>
<comment type="caution">
    <text evidence="11">Lacks conserved residue(s) required for the propagation of feature annotation.</text>
</comment>
<dbReference type="NCBIfam" id="TIGR00826">
    <property type="entry name" value="EIIB_glc"/>
    <property type="match status" value="1"/>
</dbReference>
<evidence type="ECO:0000256" key="9">
    <source>
        <dbReference type="ARBA" id="ARBA00022989"/>
    </source>
</evidence>
<dbReference type="GO" id="GO:0019866">
    <property type="term" value="C:organelle inner membrane"/>
    <property type="evidence" value="ECO:0007669"/>
    <property type="project" value="InterPro"/>
</dbReference>
<feature type="transmembrane region" description="Helical" evidence="12">
    <location>
        <begin position="12"/>
        <end position="29"/>
    </location>
</feature>
<evidence type="ECO:0000256" key="2">
    <source>
        <dbReference type="ARBA" id="ARBA00022448"/>
    </source>
</evidence>
<keyword evidence="3" id="KW-1003">Cell membrane</keyword>
<name>A0A2W5QRJ9_9SPHN</name>
<dbReference type="PANTHER" id="PTHR30009:SF4">
    <property type="entry name" value="PTS SYSTEM N-ACETYLGLUCOSAMINE-SPECIFIC EIICBA COMPONENT"/>
    <property type="match status" value="1"/>
</dbReference>
<dbReference type="InterPro" id="IPR001996">
    <property type="entry name" value="PTS_IIB_1"/>
</dbReference>
<sequence length="575" mass="59917">MRRVLETLQPLGRALMLPIAVLPVAGLLLRLGQPDLLDIALLSAAGDALFSHLGLLFSIGVATGYARDGNGAACLAGIVCFLVATEGAKVLMPVPPGIDPALSKEAFAVAVAAAKSQAIGRLDVPIGIISGLVGGNFYNRYAAMKLPEYLAFFGGRRFVPIVSGVAGLAIACVVGFGFQPIVIGIDGVSQGITGLGGFGLFLFGLINRLLLVTGLHHVFNNLFWFVFGDYNGAHGDIRRFFAGDPTAGPFMTGFFPVMMFGLPAACLAMYRAARPERRKAVGGMFFSLALTSLLTGVTEPIEFSFMFLAPVLYAIHAVLTGGAMWLTDALGMHLGFGFSAGLFDYVLNFGKATRPLLLVPVGLLYFAVYYAVFAFAIRKLNLKTPGREDDDLAAPAQAEASVEETRGHAYLSALGGSGNLVEVSACTTRLRLIIVDHGGVDEARLKALGARGIVRPSDKALQVILGPVADIVSVEIREAIAAGPAAATPPAASVSAAAENAAKMQLPANLVRALGGEGNVCGVVRYGNRLRVELADPAAIDEAALAVAGVRAAGRAEGGVVHLLFAMADLDRIAV</sequence>
<dbReference type="Pfam" id="PF00367">
    <property type="entry name" value="PTS_EIIB"/>
    <property type="match status" value="1"/>
</dbReference>
<organism evidence="15 16">
    <name type="scientific">Novosphingobium pentaromativorans</name>
    <dbReference type="NCBI Taxonomy" id="205844"/>
    <lineage>
        <taxon>Bacteria</taxon>
        <taxon>Pseudomonadati</taxon>
        <taxon>Pseudomonadota</taxon>
        <taxon>Alphaproteobacteria</taxon>
        <taxon>Sphingomonadales</taxon>
        <taxon>Sphingomonadaceae</taxon>
        <taxon>Novosphingobium</taxon>
    </lineage>
</organism>
<comment type="caution">
    <text evidence="15">The sequence shown here is derived from an EMBL/GenBank/DDBJ whole genome shotgun (WGS) entry which is preliminary data.</text>
</comment>
<evidence type="ECO:0000259" key="14">
    <source>
        <dbReference type="PROSITE" id="PS51103"/>
    </source>
</evidence>
<dbReference type="InterPro" id="IPR013013">
    <property type="entry name" value="PTS_EIIC_1"/>
</dbReference>
<keyword evidence="6" id="KW-0598">Phosphotransferase system</keyword>
<evidence type="ECO:0000256" key="8">
    <source>
        <dbReference type="ARBA" id="ARBA00022777"/>
    </source>
</evidence>
<dbReference type="InterPro" id="IPR036878">
    <property type="entry name" value="Glu_permease_IIB"/>
</dbReference>
<feature type="domain" description="PTS EIIC type-1" evidence="14">
    <location>
        <begin position="2"/>
        <end position="389"/>
    </location>
</feature>
<evidence type="ECO:0000256" key="11">
    <source>
        <dbReference type="PROSITE-ProRule" id="PRU00421"/>
    </source>
</evidence>
<feature type="transmembrane region" description="Helical" evidence="12">
    <location>
        <begin position="356"/>
        <end position="377"/>
    </location>
</feature>
<dbReference type="GO" id="GO:0009401">
    <property type="term" value="P:phosphoenolpyruvate-dependent sugar phosphotransferase system"/>
    <property type="evidence" value="ECO:0007669"/>
    <property type="project" value="UniProtKB-KW"/>
</dbReference>
<keyword evidence="2" id="KW-0813">Transport</keyword>
<dbReference type="Pfam" id="PF02378">
    <property type="entry name" value="PTS_EIIC"/>
    <property type="match status" value="1"/>
</dbReference>
<dbReference type="InterPro" id="IPR018113">
    <property type="entry name" value="PTrfase_EIIB_Cys"/>
</dbReference>
<keyword evidence="10 12" id="KW-0472">Membrane</keyword>
<dbReference type="PANTHER" id="PTHR30009">
    <property type="entry name" value="CYTOCHROME C-TYPE SYNTHESIS PROTEIN AND PTS TRANSMEMBRANE COMPONENT"/>
    <property type="match status" value="1"/>
</dbReference>
<dbReference type="AlphaFoldDB" id="A0A2W5QRJ9"/>
<dbReference type="Gene3D" id="3.30.1360.60">
    <property type="entry name" value="Glucose permease domain IIB"/>
    <property type="match status" value="2"/>
</dbReference>
<evidence type="ECO:0000256" key="10">
    <source>
        <dbReference type="ARBA" id="ARBA00023136"/>
    </source>
</evidence>
<dbReference type="GO" id="GO:0015764">
    <property type="term" value="P:N-acetylglucosamine transport"/>
    <property type="evidence" value="ECO:0007669"/>
    <property type="project" value="TreeGrafter"/>
</dbReference>
<evidence type="ECO:0000256" key="4">
    <source>
        <dbReference type="ARBA" id="ARBA00022597"/>
    </source>
</evidence>
<keyword evidence="4" id="KW-0762">Sugar transport</keyword>
<dbReference type="InterPro" id="IPR010974">
    <property type="entry name" value="PTS_IIBC_nag"/>
</dbReference>
<feature type="domain" description="PTS EIIB type-1" evidence="13">
    <location>
        <begin position="504"/>
        <end position="575"/>
    </location>
</feature>
<protein>
    <submittedName>
        <fullName evidence="15">PTS N-acetyl-D-glucosamine transporter</fullName>
    </submittedName>
</protein>
<keyword evidence="7 12" id="KW-0812">Transmembrane</keyword>
<dbReference type="PROSITE" id="PS51098">
    <property type="entry name" value="PTS_EIIB_TYPE_1"/>
    <property type="match status" value="2"/>
</dbReference>
<dbReference type="PROSITE" id="PS51103">
    <property type="entry name" value="PTS_EIIC_TYPE_1"/>
    <property type="match status" value="1"/>
</dbReference>
<keyword evidence="5" id="KW-0808">Transferase</keyword>
<proteinExistence type="predicted"/>
<dbReference type="SUPFAM" id="SSF55604">
    <property type="entry name" value="Glucose permease domain IIB"/>
    <property type="match status" value="2"/>
</dbReference>
<evidence type="ECO:0000256" key="7">
    <source>
        <dbReference type="ARBA" id="ARBA00022692"/>
    </source>
</evidence>